<evidence type="ECO:0000259" key="7">
    <source>
        <dbReference type="Pfam" id="PF00248"/>
    </source>
</evidence>
<dbReference type="InterPro" id="IPR007568">
    <property type="entry name" value="RTA1"/>
</dbReference>
<dbReference type="GO" id="GO:0016020">
    <property type="term" value="C:membrane"/>
    <property type="evidence" value="ECO:0007669"/>
    <property type="project" value="UniProtKB-SubCell"/>
</dbReference>
<evidence type="ECO:0000256" key="5">
    <source>
        <dbReference type="ARBA" id="ARBA00023136"/>
    </source>
</evidence>
<feature type="transmembrane region" description="Helical" evidence="6">
    <location>
        <begin position="26"/>
        <end position="46"/>
    </location>
</feature>
<dbReference type="PANTHER" id="PTHR43625:SF78">
    <property type="entry name" value="PYRIDOXAL REDUCTASE-RELATED"/>
    <property type="match status" value="1"/>
</dbReference>
<dbReference type="GO" id="GO:0005737">
    <property type="term" value="C:cytoplasm"/>
    <property type="evidence" value="ECO:0007669"/>
    <property type="project" value="TreeGrafter"/>
</dbReference>
<protein>
    <submittedName>
        <fullName evidence="8">Putative pyridoxal reductase</fullName>
    </submittedName>
</protein>
<sequence>MVIVFNQHPDGTFDIEYFQRTLSREAGLAFVAIFAAATAVHVGYMFSFREWSFIPTILGGICEAFGYYSRFQAHSELKSIGPWIIQAMLLLCASSLLDGSIYMSLGRLITAVDASRFLLIRPSILTKIYVLVDVLAVISQLAGVGVQASGDEDLMAIGKKCILGGLIFQEVALVVFTYVALGIGHVLRWRRYFCVMYVVTGLLMLRNLIRLIEFAQGRLGTIASSEAFIYVFDVVPMALVMVVPLCLLPCQADQGGVQLGAANLCGLGPSDPSRARTYPAMSPVAKATITGKPIGPVGYGLMGLTTWDNIEYEDAAKAMKAALEQGANFWNGGMFYGTPEANSLHLLKYYFTRYPEDADKVVLSIKGAYDRAANTPQGSPEGIRASVEEALRVLDGAKKIDVFEMARVDPSVPIETSVAALAALVREGKIGGIGLSEVSGATIRRAAAVAEIAAVEIELSLFTTDVLGNGVADACHELGIALVAYSPVSRGWLTGEFRKPGDIPESDLRRHLPRFQPGAFEQNFKLVEAVEEVAKRKGASVAQVAIAWVRRQGAIPIPGSRKVERVVENCQDVDLSVGDLAEIQSLLELMPIAGGRYPAAYEALLDQ</sequence>
<feature type="transmembrane region" description="Helical" evidence="6">
    <location>
        <begin position="189"/>
        <end position="206"/>
    </location>
</feature>
<dbReference type="InterPro" id="IPR023210">
    <property type="entry name" value="NADP_OxRdtase_dom"/>
</dbReference>
<dbReference type="PANTHER" id="PTHR43625">
    <property type="entry name" value="AFLATOXIN B1 ALDEHYDE REDUCTASE"/>
    <property type="match status" value="1"/>
</dbReference>
<dbReference type="CDD" id="cd19077">
    <property type="entry name" value="AKR_AKR8A1-2"/>
    <property type="match status" value="1"/>
</dbReference>
<evidence type="ECO:0000256" key="6">
    <source>
        <dbReference type="SAM" id="Phobius"/>
    </source>
</evidence>
<dbReference type="OrthoDB" id="37537at2759"/>
<reference evidence="8 9" key="1">
    <citation type="submission" date="2015-05" db="EMBL/GenBank/DDBJ databases">
        <title>Distinctive expansion of gene families associated with plant cell wall degradation and secondary metabolism in the genomes of grapevine trunk pathogens.</title>
        <authorList>
            <person name="Lawrence D.P."/>
            <person name="Travadon R."/>
            <person name="Rolshausen P.E."/>
            <person name="Baumgartner K."/>
        </authorList>
    </citation>
    <scope>NUCLEOTIDE SEQUENCE [LARGE SCALE GENOMIC DNA]</scope>
    <source>
        <strain evidence="8">DA912</strain>
    </source>
</reference>
<keyword evidence="5 6" id="KW-0472">Membrane</keyword>
<feature type="transmembrane region" description="Helical" evidence="6">
    <location>
        <begin position="128"/>
        <end position="149"/>
    </location>
</feature>
<comment type="caution">
    <text evidence="8">The sequence shown here is derived from an EMBL/GenBank/DDBJ whole genome shotgun (WGS) entry which is preliminary data.</text>
</comment>
<dbReference type="Pfam" id="PF04479">
    <property type="entry name" value="RTA1"/>
    <property type="match status" value="1"/>
</dbReference>
<feature type="transmembrane region" description="Helical" evidence="6">
    <location>
        <begin position="80"/>
        <end position="97"/>
    </location>
</feature>
<reference evidence="8 9" key="2">
    <citation type="submission" date="2015-05" db="EMBL/GenBank/DDBJ databases">
        <authorList>
            <person name="Morales-Cruz A."/>
            <person name="Amrine K.C."/>
            <person name="Cantu D."/>
        </authorList>
    </citation>
    <scope>NUCLEOTIDE SEQUENCE [LARGE SCALE GENOMIC DNA]</scope>
    <source>
        <strain evidence="8">DA912</strain>
    </source>
</reference>
<evidence type="ECO:0000313" key="8">
    <source>
        <dbReference type="EMBL" id="KKY39528.1"/>
    </source>
</evidence>
<evidence type="ECO:0000313" key="9">
    <source>
        <dbReference type="Proteomes" id="UP000034680"/>
    </source>
</evidence>
<dbReference type="AlphaFoldDB" id="A0A0G2HXV2"/>
<evidence type="ECO:0000256" key="4">
    <source>
        <dbReference type="ARBA" id="ARBA00023002"/>
    </source>
</evidence>
<evidence type="ECO:0000256" key="2">
    <source>
        <dbReference type="ARBA" id="ARBA00022692"/>
    </source>
</evidence>
<evidence type="ECO:0000256" key="1">
    <source>
        <dbReference type="ARBA" id="ARBA00004141"/>
    </source>
</evidence>
<dbReference type="STRING" id="1214573.A0A0G2HXV2"/>
<evidence type="ECO:0000256" key="3">
    <source>
        <dbReference type="ARBA" id="ARBA00022989"/>
    </source>
</evidence>
<keyword evidence="4" id="KW-0560">Oxidoreductase</keyword>
<dbReference type="Proteomes" id="UP000034680">
    <property type="component" value="Unassembled WGS sequence"/>
</dbReference>
<feature type="domain" description="NADP-dependent oxidoreductase" evidence="7">
    <location>
        <begin position="297"/>
        <end position="587"/>
    </location>
</feature>
<comment type="subcellular location">
    <subcellularLocation>
        <location evidence="1">Membrane</location>
        <topology evidence="1">Multi-pass membrane protein</topology>
    </subcellularLocation>
</comment>
<dbReference type="EMBL" id="LCUC01000016">
    <property type="protein sequence ID" value="KKY39528.1"/>
    <property type="molecule type" value="Genomic_DNA"/>
</dbReference>
<keyword evidence="2 6" id="KW-0812">Transmembrane</keyword>
<dbReference type="Gene3D" id="3.20.20.100">
    <property type="entry name" value="NADP-dependent oxidoreductase domain"/>
    <property type="match status" value="1"/>
</dbReference>
<organism evidence="8 9">
    <name type="scientific">Diaporthe ampelina</name>
    <dbReference type="NCBI Taxonomy" id="1214573"/>
    <lineage>
        <taxon>Eukaryota</taxon>
        <taxon>Fungi</taxon>
        <taxon>Dikarya</taxon>
        <taxon>Ascomycota</taxon>
        <taxon>Pezizomycotina</taxon>
        <taxon>Sordariomycetes</taxon>
        <taxon>Sordariomycetidae</taxon>
        <taxon>Diaporthales</taxon>
        <taxon>Diaporthaceae</taxon>
        <taxon>Diaporthe</taxon>
    </lineage>
</organism>
<dbReference type="Pfam" id="PF00248">
    <property type="entry name" value="Aldo_ket_red"/>
    <property type="match status" value="1"/>
</dbReference>
<dbReference type="InterPro" id="IPR036812">
    <property type="entry name" value="NAD(P)_OxRdtase_dom_sf"/>
</dbReference>
<name>A0A0G2HXV2_9PEZI</name>
<accession>A0A0G2HXV2</accession>
<dbReference type="InterPro" id="IPR050791">
    <property type="entry name" value="Aldo-Keto_reductase"/>
</dbReference>
<keyword evidence="9" id="KW-1185">Reference proteome</keyword>
<dbReference type="GO" id="GO:0016491">
    <property type="term" value="F:oxidoreductase activity"/>
    <property type="evidence" value="ECO:0007669"/>
    <property type="project" value="UniProtKB-KW"/>
</dbReference>
<dbReference type="SUPFAM" id="SSF51430">
    <property type="entry name" value="NAD(P)-linked oxidoreductase"/>
    <property type="match status" value="1"/>
</dbReference>
<gene>
    <name evidence="8" type="ORF">UCDDA912_g00417</name>
</gene>
<keyword evidence="3 6" id="KW-1133">Transmembrane helix</keyword>
<feature type="transmembrane region" description="Helical" evidence="6">
    <location>
        <begin position="161"/>
        <end position="183"/>
    </location>
</feature>
<proteinExistence type="predicted"/>